<keyword evidence="11" id="KW-1185">Reference proteome</keyword>
<comment type="catalytic activity">
    <reaction evidence="1">
        <text>S-ubiquitinyl-[E2 ubiquitin-conjugating enzyme]-L-cysteine + [acceptor protein]-L-lysine = [E2 ubiquitin-conjugating enzyme]-L-cysteine + N(6)-ubiquitinyl-[acceptor protein]-L-lysine.</text>
        <dbReference type="EC" id="2.3.2.27"/>
    </reaction>
</comment>
<evidence type="ECO:0000256" key="8">
    <source>
        <dbReference type="PROSITE-ProRule" id="PRU00175"/>
    </source>
</evidence>
<keyword evidence="5 8" id="KW-0863">Zinc-finger</keyword>
<evidence type="ECO:0000259" key="9">
    <source>
        <dbReference type="PROSITE" id="PS50089"/>
    </source>
</evidence>
<keyword evidence="6" id="KW-0833">Ubl conjugation pathway</keyword>
<evidence type="ECO:0000256" key="4">
    <source>
        <dbReference type="ARBA" id="ARBA00022723"/>
    </source>
</evidence>
<dbReference type="STRING" id="1088818.A0A2I0AKW0"/>
<organism evidence="10 11">
    <name type="scientific">Apostasia shenzhenica</name>
    <dbReference type="NCBI Taxonomy" id="1088818"/>
    <lineage>
        <taxon>Eukaryota</taxon>
        <taxon>Viridiplantae</taxon>
        <taxon>Streptophyta</taxon>
        <taxon>Embryophyta</taxon>
        <taxon>Tracheophyta</taxon>
        <taxon>Spermatophyta</taxon>
        <taxon>Magnoliopsida</taxon>
        <taxon>Liliopsida</taxon>
        <taxon>Asparagales</taxon>
        <taxon>Orchidaceae</taxon>
        <taxon>Apostasioideae</taxon>
        <taxon>Apostasia</taxon>
    </lineage>
</organism>
<dbReference type="AlphaFoldDB" id="A0A2I0AKW0"/>
<keyword evidence="7" id="KW-0862">Zinc</keyword>
<evidence type="ECO:0000256" key="5">
    <source>
        <dbReference type="ARBA" id="ARBA00022771"/>
    </source>
</evidence>
<dbReference type="OrthoDB" id="8062037at2759"/>
<evidence type="ECO:0000256" key="7">
    <source>
        <dbReference type="ARBA" id="ARBA00022833"/>
    </source>
</evidence>
<evidence type="ECO:0000256" key="6">
    <source>
        <dbReference type="ARBA" id="ARBA00022786"/>
    </source>
</evidence>
<dbReference type="Pfam" id="PF13639">
    <property type="entry name" value="zf-RING_2"/>
    <property type="match status" value="1"/>
</dbReference>
<sequence>MARRNIFHAPQFSEVYPIHSSYHSNTNPPRPCENTILGSNAPVQINLSMEFPSHSAANCGPDHHQYEHPVSTGSSFHNWTYQTQNAPYHYIQHANQSVPSMTHPPAVHGGTLKRKSPYVDNNFGYQFAESSSNSFAHPNHIQPNRPLHPSGIVSHYQCGNLSFPGQRYQRNVRSRLNLGWPSSSSRPYQFQPSANISGQTVMAQWRHSSPSGISAQAVDAGCSNYSLNQSIMNSASGGSATENYCAYNIDRSSNPCTMLPAFHVSANRGIGSIPSSYNQRQYYNRIPSNYTNPGIADAAVSSFEDTEISGSGSVALSRNPWPPALHNSFRNGVPRNSNQVQPFLNVGSAHRRWTSQGPSLMDVPPYTDPLELFDEHRDLRLDIENMSYEELLALEERIGNVNTGLSEDHLTKCLTDRIYSLSASADDEDDEHGCAICLELYNDGDNLGMLKCNHVYHVACIIKWLELKNACPICKTAAMDDTAQQKEKDS</sequence>
<protein>
    <recommendedName>
        <fullName evidence="2">RING-type E3 ubiquitin transferase</fullName>
        <ecNumber evidence="2">2.3.2.27</ecNumber>
    </recommendedName>
</protein>
<dbReference type="InterPro" id="IPR001841">
    <property type="entry name" value="Znf_RING"/>
</dbReference>
<dbReference type="GO" id="GO:0008270">
    <property type="term" value="F:zinc ion binding"/>
    <property type="evidence" value="ECO:0007669"/>
    <property type="project" value="UniProtKB-KW"/>
</dbReference>
<feature type="domain" description="RING-type" evidence="9">
    <location>
        <begin position="434"/>
        <end position="475"/>
    </location>
</feature>
<dbReference type="EC" id="2.3.2.27" evidence="2"/>
<dbReference type="SUPFAM" id="SSF57850">
    <property type="entry name" value="RING/U-box"/>
    <property type="match status" value="1"/>
</dbReference>
<dbReference type="InterPro" id="IPR045191">
    <property type="entry name" value="MBR1/2-like"/>
</dbReference>
<reference evidence="10 11" key="1">
    <citation type="journal article" date="2017" name="Nature">
        <title>The Apostasia genome and the evolution of orchids.</title>
        <authorList>
            <person name="Zhang G.Q."/>
            <person name="Liu K.W."/>
            <person name="Li Z."/>
            <person name="Lohaus R."/>
            <person name="Hsiao Y.Y."/>
            <person name="Niu S.C."/>
            <person name="Wang J.Y."/>
            <person name="Lin Y.C."/>
            <person name="Xu Q."/>
            <person name="Chen L.J."/>
            <person name="Yoshida K."/>
            <person name="Fujiwara S."/>
            <person name="Wang Z.W."/>
            <person name="Zhang Y.Q."/>
            <person name="Mitsuda N."/>
            <person name="Wang M."/>
            <person name="Liu G.H."/>
            <person name="Pecoraro L."/>
            <person name="Huang H.X."/>
            <person name="Xiao X.J."/>
            <person name="Lin M."/>
            <person name="Wu X.Y."/>
            <person name="Wu W.L."/>
            <person name="Chen Y.Y."/>
            <person name="Chang S.B."/>
            <person name="Sakamoto S."/>
            <person name="Ohme-Takagi M."/>
            <person name="Yagi M."/>
            <person name="Zeng S.J."/>
            <person name="Shen C.Y."/>
            <person name="Yeh C.M."/>
            <person name="Luo Y.B."/>
            <person name="Tsai W.C."/>
            <person name="Van de Peer Y."/>
            <person name="Liu Z.J."/>
        </authorList>
    </citation>
    <scope>NUCLEOTIDE SEQUENCE [LARGE SCALE GENOMIC DNA]</scope>
    <source>
        <strain evidence="11">cv. Shenzhen</strain>
        <tissue evidence="10">Stem</tissue>
    </source>
</reference>
<dbReference type="SMART" id="SM00184">
    <property type="entry name" value="RING"/>
    <property type="match status" value="1"/>
</dbReference>
<dbReference type="EMBL" id="KZ451974">
    <property type="protein sequence ID" value="PKA56203.1"/>
    <property type="molecule type" value="Genomic_DNA"/>
</dbReference>
<keyword evidence="10" id="KW-0436">Ligase</keyword>
<dbReference type="Proteomes" id="UP000236161">
    <property type="component" value="Unassembled WGS sequence"/>
</dbReference>
<evidence type="ECO:0000313" key="10">
    <source>
        <dbReference type="EMBL" id="PKA56203.1"/>
    </source>
</evidence>
<dbReference type="PROSITE" id="PS50089">
    <property type="entry name" value="ZF_RING_2"/>
    <property type="match status" value="1"/>
</dbReference>
<gene>
    <name evidence="10" type="primary">BB</name>
    <name evidence="10" type="ORF">AXF42_Ash011132</name>
</gene>
<evidence type="ECO:0000256" key="3">
    <source>
        <dbReference type="ARBA" id="ARBA00022679"/>
    </source>
</evidence>
<proteinExistence type="predicted"/>
<dbReference type="Gene3D" id="3.30.40.10">
    <property type="entry name" value="Zinc/RING finger domain, C3HC4 (zinc finger)"/>
    <property type="match status" value="1"/>
</dbReference>
<keyword evidence="4" id="KW-0479">Metal-binding</keyword>
<dbReference type="CDD" id="cd16469">
    <property type="entry name" value="RING-H2_RNF24-like"/>
    <property type="match status" value="1"/>
</dbReference>
<name>A0A2I0AKW0_9ASPA</name>
<dbReference type="GO" id="GO:0061630">
    <property type="term" value="F:ubiquitin protein ligase activity"/>
    <property type="evidence" value="ECO:0007669"/>
    <property type="project" value="UniProtKB-EC"/>
</dbReference>
<evidence type="ECO:0000256" key="2">
    <source>
        <dbReference type="ARBA" id="ARBA00012483"/>
    </source>
</evidence>
<dbReference type="PANTHER" id="PTHR22937:SF65">
    <property type="entry name" value="E3 UBIQUITIN-PROTEIN LIGASE ARK2C"/>
    <property type="match status" value="1"/>
</dbReference>
<evidence type="ECO:0000313" key="11">
    <source>
        <dbReference type="Proteomes" id="UP000236161"/>
    </source>
</evidence>
<dbReference type="GO" id="GO:0016874">
    <property type="term" value="F:ligase activity"/>
    <property type="evidence" value="ECO:0007669"/>
    <property type="project" value="UniProtKB-KW"/>
</dbReference>
<dbReference type="InterPro" id="IPR013083">
    <property type="entry name" value="Znf_RING/FYVE/PHD"/>
</dbReference>
<accession>A0A2I0AKW0</accession>
<evidence type="ECO:0000256" key="1">
    <source>
        <dbReference type="ARBA" id="ARBA00000900"/>
    </source>
</evidence>
<keyword evidence="3" id="KW-0808">Transferase</keyword>
<dbReference type="PANTHER" id="PTHR22937">
    <property type="entry name" value="E3 UBIQUITIN-PROTEIN LIGASE RNF165"/>
    <property type="match status" value="1"/>
</dbReference>